<gene>
    <name evidence="1" type="ORF">HZS55_15670</name>
</gene>
<dbReference type="AlphaFoldDB" id="A0A7D5P6M7"/>
<evidence type="ECO:0000313" key="1">
    <source>
        <dbReference type="EMBL" id="QLH78638.1"/>
    </source>
</evidence>
<name>A0A7D5P6M7_9EURY</name>
<dbReference type="EMBL" id="CP058910">
    <property type="protein sequence ID" value="QLH78638.1"/>
    <property type="molecule type" value="Genomic_DNA"/>
</dbReference>
<accession>A0A7D5P6M7</accession>
<keyword evidence="2" id="KW-1185">Reference proteome</keyword>
<proteinExistence type="predicted"/>
<dbReference type="GeneID" id="56079331"/>
<protein>
    <submittedName>
        <fullName evidence="1">Uncharacterized protein</fullName>
    </submittedName>
</protein>
<reference evidence="1 2" key="1">
    <citation type="submission" date="2020-07" db="EMBL/GenBank/DDBJ databases">
        <title>Halosimplex pelagicum sp. nov. and Halosimplex rubrum sp. nov., isolated from salted brown alga Laminaria, and emended description of the genus Halosimplex.</title>
        <authorList>
            <person name="Cui H."/>
        </authorList>
    </citation>
    <scope>NUCLEOTIDE SEQUENCE [LARGE SCALE GENOMIC DNA]</scope>
    <source>
        <strain evidence="1 2">R27</strain>
    </source>
</reference>
<dbReference type="Proteomes" id="UP000509667">
    <property type="component" value="Chromosome"/>
</dbReference>
<sequence>MAAHTLAEATVYGFGLAQQSRRARLVVRTDNHAIHAAHELQRRAGDGLEWHTEASASIDPRDTRDRVHIQPGYSEFPDARLVCEWHAHAPRAYVYYQEGSDWTERLAWETHPATGVELTHGSLQEVTA</sequence>
<evidence type="ECO:0000313" key="2">
    <source>
        <dbReference type="Proteomes" id="UP000509667"/>
    </source>
</evidence>
<dbReference type="OrthoDB" id="384618at2157"/>
<dbReference type="RefSeq" id="WP_179908517.1">
    <property type="nucleotide sequence ID" value="NZ_CP058910.1"/>
</dbReference>
<dbReference type="KEGG" id="hrr:HZS55_15670"/>
<organism evidence="1 2">
    <name type="scientific">Halosimplex rubrum</name>
    <dbReference type="NCBI Taxonomy" id="869889"/>
    <lineage>
        <taxon>Archaea</taxon>
        <taxon>Methanobacteriati</taxon>
        <taxon>Methanobacteriota</taxon>
        <taxon>Stenosarchaea group</taxon>
        <taxon>Halobacteria</taxon>
        <taxon>Halobacteriales</taxon>
        <taxon>Haloarculaceae</taxon>
        <taxon>Halosimplex</taxon>
    </lineage>
</organism>